<reference evidence="1 2" key="1">
    <citation type="submission" date="2017-03" db="EMBL/GenBank/DDBJ databases">
        <title>Whole genome sequences of fourteen strains of Bradyrhizobium canariense and one strain of Bradyrhizobium japonicum isolated from Lupinus (Papilionoideae: Genisteae) species in Algeria.</title>
        <authorList>
            <person name="Crovadore J."/>
            <person name="Chekireb D."/>
            <person name="Brachmann A."/>
            <person name="Chablais R."/>
            <person name="Cochard B."/>
            <person name="Lefort F."/>
        </authorList>
    </citation>
    <scope>NUCLEOTIDE SEQUENCE [LARGE SCALE GENOMIC DNA]</scope>
    <source>
        <strain evidence="1 2">UBMA197</strain>
    </source>
</reference>
<name>A0A1Y2JN00_BRAJP</name>
<proteinExistence type="predicted"/>
<evidence type="ECO:0000313" key="1">
    <source>
        <dbReference type="EMBL" id="OSJ31335.1"/>
    </source>
</evidence>
<dbReference type="AlphaFoldDB" id="A0A1Y2JN00"/>
<accession>A0A1Y2JN00</accession>
<comment type="caution">
    <text evidence="1">The sequence shown here is derived from an EMBL/GenBank/DDBJ whole genome shotgun (WGS) entry which is preliminary data.</text>
</comment>
<evidence type="ECO:0000313" key="2">
    <source>
        <dbReference type="Proteomes" id="UP000193335"/>
    </source>
</evidence>
<protein>
    <submittedName>
        <fullName evidence="1">Uncharacterized protein</fullName>
    </submittedName>
</protein>
<sequence length="69" mass="7642">MEEHMKRITVRVHEHLNLEQSQKVLASVLGRAGHPTCYSGINISFENAVNPADTIMIVEKGSQKVIEVG</sequence>
<gene>
    <name evidence="1" type="ORF">BSZ19_22195</name>
</gene>
<organism evidence="1 2">
    <name type="scientific">Bradyrhizobium japonicum</name>
    <dbReference type="NCBI Taxonomy" id="375"/>
    <lineage>
        <taxon>Bacteria</taxon>
        <taxon>Pseudomonadati</taxon>
        <taxon>Pseudomonadota</taxon>
        <taxon>Alphaproteobacteria</taxon>
        <taxon>Hyphomicrobiales</taxon>
        <taxon>Nitrobacteraceae</taxon>
        <taxon>Bradyrhizobium</taxon>
    </lineage>
</organism>
<dbReference type="EMBL" id="NAFL01000256">
    <property type="protein sequence ID" value="OSJ31335.1"/>
    <property type="molecule type" value="Genomic_DNA"/>
</dbReference>
<dbReference type="Proteomes" id="UP000193335">
    <property type="component" value="Unassembled WGS sequence"/>
</dbReference>